<dbReference type="InterPro" id="IPR002104">
    <property type="entry name" value="Integrase_catalytic"/>
</dbReference>
<keyword evidence="6" id="KW-1185">Reference proteome</keyword>
<name>A0A7H8NDZ9_9ACTN</name>
<accession>A0A7H8NDZ9</accession>
<dbReference type="InterPro" id="IPR011010">
    <property type="entry name" value="DNA_brk_join_enz"/>
</dbReference>
<evidence type="ECO:0000313" key="6">
    <source>
        <dbReference type="Proteomes" id="UP000509303"/>
    </source>
</evidence>
<dbReference type="GO" id="GO:0003677">
    <property type="term" value="F:DNA binding"/>
    <property type="evidence" value="ECO:0007669"/>
    <property type="project" value="UniProtKB-KW"/>
</dbReference>
<dbReference type="GO" id="GO:0006310">
    <property type="term" value="P:DNA recombination"/>
    <property type="evidence" value="ECO:0007669"/>
    <property type="project" value="UniProtKB-KW"/>
</dbReference>
<evidence type="ECO:0000256" key="1">
    <source>
        <dbReference type="ARBA" id="ARBA00008857"/>
    </source>
</evidence>
<evidence type="ECO:0000259" key="4">
    <source>
        <dbReference type="PROSITE" id="PS51898"/>
    </source>
</evidence>
<keyword evidence="3" id="KW-0233">DNA recombination</keyword>
<dbReference type="Proteomes" id="UP000509303">
    <property type="component" value="Chromosome"/>
</dbReference>
<sequence>MTGQTPRPLLPVVDHHGDRRRVRDRLELLEALIQAPTVETFYRDDLIRIPPRHEVYGWQCAVEVCRTPFTTGKDLCSAHQTDWHRVRREQPDLSRFSYARTAGPLHSTESTSEPATCRICPERPVTNMLRQLCQRHIGRWKFALTTAPDLDFDVWLAGEVPYPSYGQCAAAVCLSWARGPMRLCLAHERQYSADGRPGRATLPGKWFAYEQVGRPVPVFYDDEGAFRAWCSQVTAATRAGQVNLRGLPPLVRAEIRWGMIAHAQRSQHTVWPLKWLQRIADAARAKRVTSLFDESLSISRLARRGQLVVEEIRRHLQLVYFTRADSRELGYIDTEHFGVRFRHRLSHFDLTQISQRWLRDLLWDHLAARLDDPAGSRSSTPFDACRRSCIELGAFLSVAAPEGGHDPRLLGEEHMKRFVADHRNRAREGLPHLGVCHPYKDKPSKVTDVSLKFVFNYSRLVLREALDNGQAERVGLSRAFITALPHGGGNGVAERKRSPFSDDVARALADDANLQQLTDSYDSHNRGVRDVWETLVFSGRRCGEVLELRLECIGRYGNLPLLWHDQTKVGNYDEAIRIPERIYQRIRERQRITLGRFEDRHARQPTPAERKQLALFPSHVRNPMGNRAISYTFFHSCFSRWIDELDLGSCVPHQARHTLATNLLRHGAGLHHIRKYLGQVSVRMAEHYAKVASSEIEDVLQHVWVAGPGAAAPGKLLASPSEGMSRTQAEALALDLSRRSTPAEGGFCTFQPVVDGGECPWKLNCEGCDKFVMSGADLLYWRRKREQWRSIAERAPDDATADYLHQVFEPTDRAIDGLEKALGGLGLLDQALALDLRRPQDYFGRIWSTAFRATDLAAAAEDALDADWPEEDE</sequence>
<keyword evidence="2" id="KW-0238">DNA-binding</keyword>
<dbReference type="AlphaFoldDB" id="A0A7H8NDZ9"/>
<dbReference type="GO" id="GO:0015074">
    <property type="term" value="P:DNA integration"/>
    <property type="evidence" value="ECO:0007669"/>
    <property type="project" value="InterPro"/>
</dbReference>
<dbReference type="CDD" id="cd00397">
    <property type="entry name" value="DNA_BRE_C"/>
    <property type="match status" value="1"/>
</dbReference>
<evidence type="ECO:0000256" key="2">
    <source>
        <dbReference type="ARBA" id="ARBA00023125"/>
    </source>
</evidence>
<dbReference type="Gene3D" id="1.10.443.10">
    <property type="entry name" value="Intergrase catalytic core"/>
    <property type="match status" value="1"/>
</dbReference>
<dbReference type="EMBL" id="CP054929">
    <property type="protein sequence ID" value="QKW52664.1"/>
    <property type="molecule type" value="Genomic_DNA"/>
</dbReference>
<reference evidence="5 6" key="1">
    <citation type="submission" date="2020-06" db="EMBL/GenBank/DDBJ databases">
        <title>Genome mining for natural products.</title>
        <authorList>
            <person name="Zhang B."/>
            <person name="Shi J."/>
            <person name="Ge H."/>
        </authorList>
    </citation>
    <scope>NUCLEOTIDE SEQUENCE [LARGE SCALE GENOMIC DNA]</scope>
    <source>
        <strain evidence="5 6">NA00687</strain>
    </source>
</reference>
<dbReference type="SUPFAM" id="SSF56349">
    <property type="entry name" value="DNA breaking-rejoining enzymes"/>
    <property type="match status" value="1"/>
</dbReference>
<dbReference type="PANTHER" id="PTHR30349">
    <property type="entry name" value="PHAGE INTEGRASE-RELATED"/>
    <property type="match status" value="1"/>
</dbReference>
<gene>
    <name evidence="5" type="ORF">HUT08_27505</name>
</gene>
<dbReference type="PROSITE" id="PS51898">
    <property type="entry name" value="TYR_RECOMBINASE"/>
    <property type="match status" value="1"/>
</dbReference>
<organism evidence="5 6">
    <name type="scientific">Streptomyces buecherae</name>
    <dbReference type="NCBI Taxonomy" id="2763006"/>
    <lineage>
        <taxon>Bacteria</taxon>
        <taxon>Bacillati</taxon>
        <taxon>Actinomycetota</taxon>
        <taxon>Actinomycetes</taxon>
        <taxon>Kitasatosporales</taxon>
        <taxon>Streptomycetaceae</taxon>
        <taxon>Streptomyces</taxon>
    </lineage>
</organism>
<dbReference type="RefSeq" id="WP_176164375.1">
    <property type="nucleotide sequence ID" value="NZ_CP054929.1"/>
</dbReference>
<comment type="similarity">
    <text evidence="1">Belongs to the 'phage' integrase family.</text>
</comment>
<evidence type="ECO:0000313" key="5">
    <source>
        <dbReference type="EMBL" id="QKW52664.1"/>
    </source>
</evidence>
<dbReference type="InterPro" id="IPR050090">
    <property type="entry name" value="Tyrosine_recombinase_XerCD"/>
</dbReference>
<feature type="domain" description="Tyr recombinase" evidence="4">
    <location>
        <begin position="495"/>
        <end position="701"/>
    </location>
</feature>
<protein>
    <submittedName>
        <fullName evidence="5">Tyrosine-type recombinase/integrase</fullName>
    </submittedName>
</protein>
<dbReference type="InterPro" id="IPR013762">
    <property type="entry name" value="Integrase-like_cat_sf"/>
</dbReference>
<proteinExistence type="inferred from homology"/>
<dbReference type="PANTHER" id="PTHR30349:SF41">
    <property type="entry name" value="INTEGRASE_RECOMBINASE PROTEIN MJ0367-RELATED"/>
    <property type="match status" value="1"/>
</dbReference>
<dbReference type="Pfam" id="PF00589">
    <property type="entry name" value="Phage_integrase"/>
    <property type="match status" value="1"/>
</dbReference>
<evidence type="ECO:0000256" key="3">
    <source>
        <dbReference type="ARBA" id="ARBA00023172"/>
    </source>
</evidence>